<organism evidence="3 4">
    <name type="scientific">Mesonia algae</name>
    <dbReference type="NCBI Taxonomy" id="213248"/>
    <lineage>
        <taxon>Bacteria</taxon>
        <taxon>Pseudomonadati</taxon>
        <taxon>Bacteroidota</taxon>
        <taxon>Flavobacteriia</taxon>
        <taxon>Flavobacteriales</taxon>
        <taxon>Flavobacteriaceae</taxon>
        <taxon>Mesonia</taxon>
    </lineage>
</organism>
<dbReference type="InterPro" id="IPR045916">
    <property type="entry name" value="DUF5777"/>
</dbReference>
<evidence type="ECO:0000313" key="3">
    <source>
        <dbReference type="EMBL" id="PZW42616.1"/>
    </source>
</evidence>
<dbReference type="RefSeq" id="WP_111540265.1">
    <property type="nucleotide sequence ID" value="NZ_QKYV01000002.1"/>
</dbReference>
<name>A0A2W7I6U9_9FLAO</name>
<accession>A0A2W7I6U9</accession>
<evidence type="ECO:0000256" key="1">
    <source>
        <dbReference type="SAM" id="SignalP"/>
    </source>
</evidence>
<protein>
    <recommendedName>
        <fullName evidence="2">DUF5777 domain-containing protein</fullName>
    </recommendedName>
</protein>
<keyword evidence="4" id="KW-1185">Reference proteome</keyword>
<dbReference type="Proteomes" id="UP000249542">
    <property type="component" value="Unassembled WGS sequence"/>
</dbReference>
<dbReference type="EMBL" id="QKYV01000002">
    <property type="protein sequence ID" value="PZW42616.1"/>
    <property type="molecule type" value="Genomic_DNA"/>
</dbReference>
<evidence type="ECO:0000313" key="4">
    <source>
        <dbReference type="Proteomes" id="UP000249542"/>
    </source>
</evidence>
<feature type="domain" description="DUF5777" evidence="2">
    <location>
        <begin position="42"/>
        <end position="283"/>
    </location>
</feature>
<keyword evidence="1" id="KW-0732">Signal</keyword>
<gene>
    <name evidence="3" type="ORF">LX95_00932</name>
</gene>
<evidence type="ECO:0000259" key="2">
    <source>
        <dbReference type="Pfam" id="PF19089"/>
    </source>
</evidence>
<dbReference type="Pfam" id="PF19089">
    <property type="entry name" value="DUF5777"/>
    <property type="match status" value="1"/>
</dbReference>
<comment type="caution">
    <text evidence="3">The sequence shown here is derived from an EMBL/GenBank/DDBJ whole genome shotgun (WGS) entry which is preliminary data.</text>
</comment>
<feature type="signal peptide" evidence="1">
    <location>
        <begin position="1"/>
        <end position="20"/>
    </location>
</feature>
<dbReference type="AlphaFoldDB" id="A0A2W7I6U9"/>
<sequence length="283" mass="32153">MKAYLFSISITFLSLNAVFAQDDLLNELEQSTTEEVYEQPAFKAMKIGNLQSTKVASKGDLYMYVSHRFGTLKDGLTTFFGFDNANTKIQLVYGIYEGIQIGIARESIRKTYSSHIKAKLMGQSTNFPFNVAAYATANIRTDLREEQYPLLEFGDRMSYATQLLISRKFSNRFSFEIAPTYVRQNLVLESFQNHNQLALGAGGRLKVSKRMSINLDYVYNFSRHKNSIYNDPLTLGLDIETGGHVFQLLFSNAQSTNEPGFISNAEGKWLEDVFFGFNIVRVF</sequence>
<feature type="chain" id="PRO_5016099705" description="DUF5777 domain-containing protein" evidence="1">
    <location>
        <begin position="21"/>
        <end position="283"/>
    </location>
</feature>
<proteinExistence type="predicted"/>
<reference evidence="3 4" key="1">
    <citation type="submission" date="2018-06" db="EMBL/GenBank/DDBJ databases">
        <title>Genomic Encyclopedia of Archaeal and Bacterial Type Strains, Phase II (KMG-II): from individual species to whole genera.</title>
        <authorList>
            <person name="Goeker M."/>
        </authorList>
    </citation>
    <scope>NUCLEOTIDE SEQUENCE [LARGE SCALE GENOMIC DNA]</scope>
    <source>
        <strain evidence="3 4">DSM 15361</strain>
    </source>
</reference>